<sequence length="52" mass="6148">VLECQNGPDRNKALKRKEAQKRLQKDKENADHCYNNTKQRFIVQDTKKCDCP</sequence>
<accession>A0AAU9WDQ9</accession>
<name>A0AAU9WDQ9_9CNID</name>
<feature type="non-terminal residue" evidence="2">
    <location>
        <position position="52"/>
    </location>
</feature>
<proteinExistence type="predicted"/>
<dbReference type="EMBL" id="CALNXJ010000099">
    <property type="protein sequence ID" value="CAH3164055.1"/>
    <property type="molecule type" value="Genomic_DNA"/>
</dbReference>
<evidence type="ECO:0000313" key="5">
    <source>
        <dbReference type="Proteomes" id="UP001159428"/>
    </source>
</evidence>
<evidence type="ECO:0000313" key="3">
    <source>
        <dbReference type="EMBL" id="CAH3134425.1"/>
    </source>
</evidence>
<reference evidence="2 5" key="1">
    <citation type="submission" date="2022-05" db="EMBL/GenBank/DDBJ databases">
        <authorList>
            <consortium name="Genoscope - CEA"/>
            <person name="William W."/>
        </authorList>
    </citation>
    <scope>NUCLEOTIDE SEQUENCE [LARGE SCALE GENOMIC DNA]</scope>
</reference>
<dbReference type="EMBL" id="CALNXJ010000012">
    <property type="protein sequence ID" value="CAH3111126.1"/>
    <property type="molecule type" value="Genomic_DNA"/>
</dbReference>
<protein>
    <submittedName>
        <fullName evidence="2">Uncharacterized protein</fullName>
    </submittedName>
</protein>
<keyword evidence="5" id="KW-1185">Reference proteome</keyword>
<feature type="region of interest" description="Disordered" evidence="1">
    <location>
        <begin position="1"/>
        <end position="28"/>
    </location>
</feature>
<dbReference type="AlphaFoldDB" id="A0AAU9WDQ9"/>
<feature type="non-terminal residue" evidence="2">
    <location>
        <position position="1"/>
    </location>
</feature>
<evidence type="ECO:0000313" key="2">
    <source>
        <dbReference type="EMBL" id="CAH3111126.1"/>
    </source>
</evidence>
<evidence type="ECO:0000313" key="4">
    <source>
        <dbReference type="EMBL" id="CAH3164055.1"/>
    </source>
</evidence>
<dbReference type="EMBL" id="CALNXJ010000028">
    <property type="protein sequence ID" value="CAH3134425.1"/>
    <property type="molecule type" value="Genomic_DNA"/>
</dbReference>
<evidence type="ECO:0000256" key="1">
    <source>
        <dbReference type="SAM" id="MobiDB-lite"/>
    </source>
</evidence>
<organism evidence="2 5">
    <name type="scientific">Pocillopora meandrina</name>
    <dbReference type="NCBI Taxonomy" id="46732"/>
    <lineage>
        <taxon>Eukaryota</taxon>
        <taxon>Metazoa</taxon>
        <taxon>Cnidaria</taxon>
        <taxon>Anthozoa</taxon>
        <taxon>Hexacorallia</taxon>
        <taxon>Scleractinia</taxon>
        <taxon>Astrocoeniina</taxon>
        <taxon>Pocilloporidae</taxon>
        <taxon>Pocillopora</taxon>
    </lineage>
</organism>
<dbReference type="Proteomes" id="UP001159428">
    <property type="component" value="Unassembled WGS sequence"/>
</dbReference>
<gene>
    <name evidence="2" type="ORF">PMEA_00003957</name>
    <name evidence="3" type="ORF">PMEA_00015461</name>
    <name evidence="4" type="ORF">PMEA_00035875</name>
</gene>
<comment type="caution">
    <text evidence="2">The sequence shown here is derived from an EMBL/GenBank/DDBJ whole genome shotgun (WGS) entry which is preliminary data.</text>
</comment>
<feature type="compositionally biased region" description="Basic and acidic residues" evidence="1">
    <location>
        <begin position="9"/>
        <end position="28"/>
    </location>
</feature>